<name>A0A3D8R5J6_9HELO</name>
<evidence type="ECO:0000313" key="7">
    <source>
        <dbReference type="EMBL" id="RDW69309.1"/>
    </source>
</evidence>
<dbReference type="Proteomes" id="UP000256645">
    <property type="component" value="Unassembled WGS sequence"/>
</dbReference>
<dbReference type="InterPro" id="IPR026590">
    <property type="entry name" value="Ssirtuin_cat_dom"/>
</dbReference>
<feature type="region of interest" description="Disordered" evidence="5">
    <location>
        <begin position="946"/>
        <end position="969"/>
    </location>
</feature>
<feature type="region of interest" description="Disordered" evidence="5">
    <location>
        <begin position="807"/>
        <end position="891"/>
    </location>
</feature>
<dbReference type="OrthoDB" id="2919105at2759"/>
<dbReference type="PANTHER" id="PTHR11085">
    <property type="entry name" value="NAD-DEPENDENT PROTEIN DEACYLASE SIRTUIN-5, MITOCHONDRIAL-RELATED"/>
    <property type="match status" value="1"/>
</dbReference>
<dbReference type="GO" id="GO:0070403">
    <property type="term" value="F:NAD+ binding"/>
    <property type="evidence" value="ECO:0007669"/>
    <property type="project" value="InterPro"/>
</dbReference>
<dbReference type="EMBL" id="PDLM01000009">
    <property type="protein sequence ID" value="RDW69309.1"/>
    <property type="molecule type" value="Genomic_DNA"/>
</dbReference>
<sequence>MPTINVGPGSGLELQAIADVLGKSRKVVVITGAGISTNCGIPDFRSENGLYSLIQAQYDAAAKDPSAYTEEIDTRPTKRRRVTERWTYVTVSNETGQVVTDPALELPPPDSSSSRSKSAEESLQTSGTSSDSDSIGASRPRRSLRSQLSEEISFDGNQPLNKAAIGSRTSSPQIRSRRSSPISSQTQDTKPQNSTRPPLLAASSQDKSRTSSRSNSPAQYSRSRNYSFQDLLITKQSESKISVEASEITVSTTIIAPNTSKSSNCSRSSSEVDRQRPSLQRQPSSILQSQETDDSSSQPTSSQSSSRASLPNLKGKDLFDSMIWSDAFTTSVFYRFISTLRQKVNEDVTKTTESHRFIKTLRDTGRLVRNYTQNIDCLEAREGLSTELELGTGDRARFSTRASKETGGAKKPISGGDSQPGGVEVVQLHGSLVNLRCGVCSRTTSWDEEERFTITSAGQAPECPSCESANADRCRRGRRGLAVGRLRPDIVLYGEEHPSAHLISPLIQHDLGLGPEILLILGTSLRVHGLKVMVREFAKAVHTKGGKVIFVNNTKPSESVWGDVIDYWVEWDCDAWVLDLKKRREEIWLPPGTSNEKKSKRQSLCVNTNDPKKPPVRPSATRDCKVNGVHLTFKILETLGKILDSDGQKASRLFSFQREAPPTSINEDKTSKKRVAPATCKSKTLSSKNKEVQLPDTEQNRQYEIQKAIHQRLHDLSPQATREALLALSPNIEKAIPKTYAAFEKFSASPYLLSTSTLPGLSWPLPMNLATHPPNETGRPQLRASARVGHSSGFALALVAEPALHIHTEQEMRSGSTKTKQPLRTKMAKSSACEPCRSKRRSCDPSHIKTVVSRSSSPLSQSDTIVVDSPEHEDTQKLPDHPRPTPRDVQESVDAQLLREVAGPATKDENRVACKVCKKRSRRCTHRHSLPTPTSSWSSDTIVVDSDQEIKSLPSPPATSDSATLTPSAQRIKNMGRIGAVLLSPPRTRSASRALSPVRTTRSGKKRD</sequence>
<dbReference type="GO" id="GO:0046872">
    <property type="term" value="F:metal ion binding"/>
    <property type="evidence" value="ECO:0007669"/>
    <property type="project" value="UniProtKB-KW"/>
</dbReference>
<feature type="binding site" evidence="4">
    <location>
        <position position="463"/>
    </location>
    <ligand>
        <name>Zn(2+)</name>
        <dbReference type="ChEBI" id="CHEBI:29105"/>
    </ligand>
</feature>
<feature type="compositionally biased region" description="Low complexity" evidence="5">
    <location>
        <begin position="853"/>
        <end position="862"/>
    </location>
</feature>
<dbReference type="InterPro" id="IPR050134">
    <property type="entry name" value="NAD-dep_sirtuin_deacylases"/>
</dbReference>
<feature type="compositionally biased region" description="Low complexity" evidence="5">
    <location>
        <begin position="295"/>
        <end position="306"/>
    </location>
</feature>
<feature type="region of interest" description="Disordered" evidence="5">
    <location>
        <begin position="257"/>
        <end position="311"/>
    </location>
</feature>
<dbReference type="InterPro" id="IPR003000">
    <property type="entry name" value="Sirtuin"/>
</dbReference>
<dbReference type="AlphaFoldDB" id="A0A3D8R5J6"/>
<comment type="similarity">
    <text evidence="1">Belongs to the sirtuin family. Class I subfamily.</text>
</comment>
<dbReference type="GO" id="GO:0005634">
    <property type="term" value="C:nucleus"/>
    <property type="evidence" value="ECO:0007669"/>
    <property type="project" value="TreeGrafter"/>
</dbReference>
<feature type="active site" description="Proton acceptor" evidence="4">
    <location>
        <position position="429"/>
    </location>
</feature>
<keyword evidence="2" id="KW-0808">Transferase</keyword>
<accession>A0A3D8R5J6</accession>
<keyword evidence="8" id="KW-1185">Reference proteome</keyword>
<feature type="region of interest" description="Disordered" evidence="5">
    <location>
        <begin position="591"/>
        <end position="621"/>
    </location>
</feature>
<feature type="region of interest" description="Disordered" evidence="5">
    <location>
        <begin position="93"/>
        <end position="223"/>
    </location>
</feature>
<gene>
    <name evidence="7" type="ORF">BP6252_08329</name>
</gene>
<dbReference type="InterPro" id="IPR029035">
    <property type="entry name" value="DHS-like_NAD/FAD-binding_dom"/>
</dbReference>
<dbReference type="GO" id="GO:0017136">
    <property type="term" value="F:histone deacetylase activity, NAD-dependent"/>
    <property type="evidence" value="ECO:0007669"/>
    <property type="project" value="TreeGrafter"/>
</dbReference>
<comment type="caution">
    <text evidence="7">The sequence shown here is derived from an EMBL/GenBank/DDBJ whole genome shotgun (WGS) entry which is preliminary data.</text>
</comment>
<keyword evidence="4" id="KW-0479">Metal-binding</keyword>
<feature type="compositionally biased region" description="Polar residues" evidence="5">
    <location>
        <begin position="987"/>
        <end position="1001"/>
    </location>
</feature>
<feature type="compositionally biased region" description="Basic and acidic residues" evidence="5">
    <location>
        <begin position="869"/>
        <end position="890"/>
    </location>
</feature>
<feature type="domain" description="Deacetylase sirtuin-type" evidence="6">
    <location>
        <begin position="7"/>
        <end position="586"/>
    </location>
</feature>
<feature type="compositionally biased region" description="Low complexity" evidence="5">
    <location>
        <begin position="167"/>
        <end position="186"/>
    </location>
</feature>
<evidence type="ECO:0000259" key="6">
    <source>
        <dbReference type="PROSITE" id="PS50305"/>
    </source>
</evidence>
<dbReference type="Gene3D" id="3.40.50.1220">
    <property type="entry name" value="TPP-binding domain"/>
    <property type="match status" value="2"/>
</dbReference>
<feature type="region of interest" description="Disordered" evidence="5">
    <location>
        <begin position="401"/>
        <end position="421"/>
    </location>
</feature>
<proteinExistence type="inferred from homology"/>
<dbReference type="Pfam" id="PF02146">
    <property type="entry name" value="SIR2"/>
    <property type="match status" value="3"/>
</dbReference>
<evidence type="ECO:0000256" key="5">
    <source>
        <dbReference type="SAM" id="MobiDB-lite"/>
    </source>
</evidence>
<evidence type="ECO:0000256" key="2">
    <source>
        <dbReference type="ARBA" id="ARBA00022679"/>
    </source>
</evidence>
<feature type="binding site" evidence="4">
    <location>
        <position position="440"/>
    </location>
    <ligand>
        <name>Zn(2+)</name>
        <dbReference type="ChEBI" id="CHEBI:29105"/>
    </ligand>
</feature>
<organism evidence="7 8">
    <name type="scientific">Coleophoma cylindrospora</name>
    <dbReference type="NCBI Taxonomy" id="1849047"/>
    <lineage>
        <taxon>Eukaryota</taxon>
        <taxon>Fungi</taxon>
        <taxon>Dikarya</taxon>
        <taxon>Ascomycota</taxon>
        <taxon>Pezizomycotina</taxon>
        <taxon>Leotiomycetes</taxon>
        <taxon>Helotiales</taxon>
        <taxon>Dermateaceae</taxon>
        <taxon>Coleophoma</taxon>
    </lineage>
</organism>
<feature type="compositionally biased region" description="Low complexity" evidence="5">
    <location>
        <begin position="260"/>
        <end position="269"/>
    </location>
</feature>
<feature type="region of interest" description="Disordered" evidence="5">
    <location>
        <begin position="658"/>
        <end position="691"/>
    </location>
</feature>
<dbReference type="PROSITE" id="PS50305">
    <property type="entry name" value="SIRTUIN"/>
    <property type="match status" value="1"/>
</dbReference>
<feature type="binding site" evidence="4">
    <location>
        <position position="474"/>
    </location>
    <ligand>
        <name>Zn(2+)</name>
        <dbReference type="ChEBI" id="CHEBI:29105"/>
    </ligand>
</feature>
<keyword evidence="3" id="KW-0520">NAD</keyword>
<feature type="compositionally biased region" description="Low complexity" evidence="5">
    <location>
        <begin position="111"/>
        <end position="138"/>
    </location>
</feature>
<feature type="compositionally biased region" description="Polar residues" evidence="5">
    <location>
        <begin position="187"/>
        <end position="196"/>
    </location>
</feature>
<evidence type="ECO:0000256" key="3">
    <source>
        <dbReference type="ARBA" id="ARBA00023027"/>
    </source>
</evidence>
<evidence type="ECO:0000256" key="4">
    <source>
        <dbReference type="PROSITE-ProRule" id="PRU00236"/>
    </source>
</evidence>
<dbReference type="PANTHER" id="PTHR11085:SF8">
    <property type="entry name" value="NAD-DEPENDENT HISTONE DEACETYLASE HST3"/>
    <property type="match status" value="1"/>
</dbReference>
<feature type="binding site" evidence="4">
    <location>
        <position position="437"/>
    </location>
    <ligand>
        <name>Zn(2+)</name>
        <dbReference type="ChEBI" id="CHEBI:29105"/>
    </ligand>
</feature>
<evidence type="ECO:0000256" key="1">
    <source>
        <dbReference type="ARBA" id="ARBA00006924"/>
    </source>
</evidence>
<keyword evidence="4" id="KW-0862">Zinc</keyword>
<protein>
    <recommendedName>
        <fullName evidence="6">Deacetylase sirtuin-type domain-containing protein</fullName>
    </recommendedName>
</protein>
<dbReference type="SUPFAM" id="SSF52467">
    <property type="entry name" value="DHS-like NAD/FAD-binding domain"/>
    <property type="match status" value="2"/>
</dbReference>
<feature type="compositionally biased region" description="Polar residues" evidence="5">
    <location>
        <begin position="931"/>
        <end position="941"/>
    </location>
</feature>
<feature type="region of interest" description="Disordered" evidence="5">
    <location>
        <begin position="982"/>
        <end position="1008"/>
    </location>
</feature>
<dbReference type="STRING" id="1849047.A0A3D8R5J6"/>
<feature type="compositionally biased region" description="Polar residues" evidence="5">
    <location>
        <begin position="277"/>
        <end position="287"/>
    </location>
</feature>
<feature type="compositionally biased region" description="Polar residues" evidence="5">
    <location>
        <begin position="958"/>
        <end position="969"/>
    </location>
</feature>
<reference evidence="7 8" key="1">
    <citation type="journal article" date="2018" name="IMA Fungus">
        <title>IMA Genome-F 9: Draft genome sequence of Annulohypoxylon stygium, Aspergillus mulundensis, Berkeleyomyces basicola (syn. Thielaviopsis basicola), Ceratocystis smalleyi, two Cercospora beticola strains, Coleophoma cylindrospora, Fusarium fracticaudum, Phialophora cf. hyalina, and Morchella septimelata.</title>
        <authorList>
            <person name="Wingfield B.D."/>
            <person name="Bills G.F."/>
            <person name="Dong Y."/>
            <person name="Huang W."/>
            <person name="Nel W.J."/>
            <person name="Swalarsk-Parry B.S."/>
            <person name="Vaghefi N."/>
            <person name="Wilken P.M."/>
            <person name="An Z."/>
            <person name="de Beer Z.W."/>
            <person name="De Vos L."/>
            <person name="Chen L."/>
            <person name="Duong T.A."/>
            <person name="Gao Y."/>
            <person name="Hammerbacher A."/>
            <person name="Kikkert J.R."/>
            <person name="Li Y."/>
            <person name="Li H."/>
            <person name="Li K."/>
            <person name="Li Q."/>
            <person name="Liu X."/>
            <person name="Ma X."/>
            <person name="Naidoo K."/>
            <person name="Pethybridge S.J."/>
            <person name="Sun J."/>
            <person name="Steenkamp E.T."/>
            <person name="van der Nest M.A."/>
            <person name="van Wyk S."/>
            <person name="Wingfield M.J."/>
            <person name="Xiong C."/>
            <person name="Yue Q."/>
            <person name="Zhang X."/>
        </authorList>
    </citation>
    <scope>NUCLEOTIDE SEQUENCE [LARGE SCALE GENOMIC DNA]</scope>
    <source>
        <strain evidence="7 8">BP6252</strain>
    </source>
</reference>
<feature type="region of interest" description="Disordered" evidence="5">
    <location>
        <begin position="922"/>
        <end position="941"/>
    </location>
</feature>
<evidence type="ECO:0000313" key="8">
    <source>
        <dbReference type="Proteomes" id="UP000256645"/>
    </source>
</evidence>